<reference evidence="3" key="1">
    <citation type="submission" date="2018-08" db="EMBL/GenBank/DDBJ databases">
        <authorList>
            <person name="Kim S.-J."/>
            <person name="Jung G.-Y."/>
        </authorList>
    </citation>
    <scope>NUCLEOTIDE SEQUENCE [LARGE SCALE GENOMIC DNA]</scope>
    <source>
        <strain evidence="3">GY_H</strain>
    </source>
</reference>
<evidence type="ECO:0000313" key="2">
    <source>
        <dbReference type="EMBL" id="RDV04100.1"/>
    </source>
</evidence>
<keyword evidence="3" id="KW-1185">Reference proteome</keyword>
<dbReference type="EMBL" id="QRGO01000001">
    <property type="protein sequence ID" value="RDV04100.1"/>
    <property type="molecule type" value="Genomic_DNA"/>
</dbReference>
<proteinExistence type="predicted"/>
<dbReference type="RefSeq" id="WP_115516126.1">
    <property type="nucleotide sequence ID" value="NZ_QRGO01000001.1"/>
</dbReference>
<dbReference type="Proteomes" id="UP000263993">
    <property type="component" value="Unassembled WGS sequence"/>
</dbReference>
<dbReference type="PANTHER" id="PTHR41521">
    <property type="match status" value="1"/>
</dbReference>
<dbReference type="Pfam" id="PF07045">
    <property type="entry name" value="DUF1330"/>
    <property type="match status" value="1"/>
</dbReference>
<feature type="domain" description="DUF1330" evidence="1">
    <location>
        <begin position="3"/>
        <end position="95"/>
    </location>
</feature>
<name>A0A371B945_9BRAD</name>
<evidence type="ECO:0000259" key="1">
    <source>
        <dbReference type="Pfam" id="PF07045"/>
    </source>
</evidence>
<protein>
    <submittedName>
        <fullName evidence="2">DUF1330 domain-containing protein</fullName>
    </submittedName>
</protein>
<dbReference type="OrthoDB" id="9806380at2"/>
<evidence type="ECO:0000313" key="3">
    <source>
        <dbReference type="Proteomes" id="UP000263993"/>
    </source>
</evidence>
<dbReference type="SUPFAM" id="SSF54909">
    <property type="entry name" value="Dimeric alpha+beta barrel"/>
    <property type="match status" value="1"/>
</dbReference>
<comment type="caution">
    <text evidence="2">The sequence shown here is derived from an EMBL/GenBank/DDBJ whole genome shotgun (WGS) entry which is preliminary data.</text>
</comment>
<dbReference type="InterPro" id="IPR011008">
    <property type="entry name" value="Dimeric_a/b-barrel"/>
</dbReference>
<sequence>MAKAYWIARVDVHDEDGYKPYSLANAAIFKKYGGRFIVRGGPFEAVEGQARNRNVVIEFADLATAKACYNSPEYQANLKIRLAHSTGELVIVEGYDGPQP</sequence>
<accession>A0A371B945</accession>
<gene>
    <name evidence="2" type="ORF">DXH78_05560</name>
</gene>
<dbReference type="AlphaFoldDB" id="A0A371B945"/>
<organism evidence="2 3">
    <name type="scientific">Undibacter mobilis</name>
    <dbReference type="NCBI Taxonomy" id="2292256"/>
    <lineage>
        <taxon>Bacteria</taxon>
        <taxon>Pseudomonadati</taxon>
        <taxon>Pseudomonadota</taxon>
        <taxon>Alphaproteobacteria</taxon>
        <taxon>Hyphomicrobiales</taxon>
        <taxon>Nitrobacteraceae</taxon>
        <taxon>Undibacter</taxon>
    </lineage>
</organism>
<dbReference type="PANTHER" id="PTHR41521:SF4">
    <property type="entry name" value="BLR0684 PROTEIN"/>
    <property type="match status" value="1"/>
</dbReference>
<dbReference type="Gene3D" id="3.30.70.100">
    <property type="match status" value="1"/>
</dbReference>
<dbReference type="InterPro" id="IPR010753">
    <property type="entry name" value="DUF1330"/>
</dbReference>